<dbReference type="Proteomes" id="UP000030752">
    <property type="component" value="Unassembled WGS sequence"/>
</dbReference>
<comment type="similarity">
    <text evidence="2">Belongs to the TspO/BZRP family.</text>
</comment>
<feature type="region of interest" description="Disordered" evidence="6">
    <location>
        <begin position="38"/>
        <end position="58"/>
    </location>
</feature>
<dbReference type="GeneID" id="19977930"/>
<dbReference type="GO" id="GO:0033013">
    <property type="term" value="P:tetrapyrrole metabolic process"/>
    <property type="evidence" value="ECO:0007669"/>
    <property type="project" value="UniProtKB-ARBA"/>
</dbReference>
<dbReference type="EMBL" id="KB822715">
    <property type="protein sequence ID" value="ETN44411.1"/>
    <property type="molecule type" value="Genomic_DNA"/>
</dbReference>
<evidence type="ECO:0000256" key="1">
    <source>
        <dbReference type="ARBA" id="ARBA00004141"/>
    </source>
</evidence>
<feature type="compositionally biased region" description="Basic and acidic residues" evidence="6">
    <location>
        <begin position="44"/>
        <end position="55"/>
    </location>
</feature>
<dbReference type="GO" id="GO:0005741">
    <property type="term" value="C:mitochondrial outer membrane"/>
    <property type="evidence" value="ECO:0007669"/>
    <property type="project" value="TreeGrafter"/>
</dbReference>
<evidence type="ECO:0000256" key="5">
    <source>
        <dbReference type="ARBA" id="ARBA00023136"/>
    </source>
</evidence>
<comment type="subcellular location">
    <subcellularLocation>
        <location evidence="1">Membrane</location>
        <topology evidence="1">Multi-pass membrane protein</topology>
    </subcellularLocation>
</comment>
<evidence type="ECO:0000313" key="9">
    <source>
        <dbReference type="Proteomes" id="UP000030752"/>
    </source>
</evidence>
<dbReference type="OrthoDB" id="8841220at2759"/>
<evidence type="ECO:0000313" key="8">
    <source>
        <dbReference type="EMBL" id="ETN44411.1"/>
    </source>
</evidence>
<organism evidence="8 9">
    <name type="scientific">Cyphellophora europaea (strain CBS 101466)</name>
    <name type="common">Phialophora europaea</name>
    <dbReference type="NCBI Taxonomy" id="1220924"/>
    <lineage>
        <taxon>Eukaryota</taxon>
        <taxon>Fungi</taxon>
        <taxon>Dikarya</taxon>
        <taxon>Ascomycota</taxon>
        <taxon>Pezizomycotina</taxon>
        <taxon>Eurotiomycetes</taxon>
        <taxon>Chaetothyriomycetidae</taxon>
        <taxon>Chaetothyriales</taxon>
        <taxon>Cyphellophoraceae</taxon>
        <taxon>Cyphellophora</taxon>
    </lineage>
</organism>
<dbReference type="Gene3D" id="1.20.1260.100">
    <property type="entry name" value="TspO/MBR protein"/>
    <property type="match status" value="1"/>
</dbReference>
<dbReference type="STRING" id="1220924.W2S6T8"/>
<reference evidence="8 9" key="1">
    <citation type="submission" date="2013-03" db="EMBL/GenBank/DDBJ databases">
        <title>The Genome Sequence of Phialophora europaea CBS 101466.</title>
        <authorList>
            <consortium name="The Broad Institute Genomics Platform"/>
            <person name="Cuomo C."/>
            <person name="de Hoog S."/>
            <person name="Gorbushina A."/>
            <person name="Walker B."/>
            <person name="Young S.K."/>
            <person name="Zeng Q."/>
            <person name="Gargeya S."/>
            <person name="Fitzgerald M."/>
            <person name="Haas B."/>
            <person name="Abouelleil A."/>
            <person name="Allen A.W."/>
            <person name="Alvarado L."/>
            <person name="Arachchi H.M."/>
            <person name="Berlin A.M."/>
            <person name="Chapman S.B."/>
            <person name="Gainer-Dewar J."/>
            <person name="Goldberg J."/>
            <person name="Griggs A."/>
            <person name="Gujja S."/>
            <person name="Hansen M."/>
            <person name="Howarth C."/>
            <person name="Imamovic A."/>
            <person name="Ireland A."/>
            <person name="Larimer J."/>
            <person name="McCowan C."/>
            <person name="Murphy C."/>
            <person name="Pearson M."/>
            <person name="Poon T.W."/>
            <person name="Priest M."/>
            <person name="Roberts A."/>
            <person name="Saif S."/>
            <person name="Shea T."/>
            <person name="Sisk P."/>
            <person name="Sykes S."/>
            <person name="Wortman J."/>
            <person name="Nusbaum C."/>
            <person name="Birren B."/>
        </authorList>
    </citation>
    <scope>NUCLEOTIDE SEQUENCE [LARGE SCALE GENOMIC DNA]</scope>
    <source>
        <strain evidence="8 9">CBS 101466</strain>
    </source>
</reference>
<dbReference type="eggNOG" id="KOG3797">
    <property type="taxonomic scope" value="Eukaryota"/>
</dbReference>
<name>W2S6T8_CYPE1</name>
<sequence>MSYIPSLTLPASIFSNAPVAILLPLGLGMGSGLVSQPGASKPKSVSDKASQDRGTWKPTQERYMALKQPPFRPPPWLFAPAWSTLYILMGYASHRAWVNGMASMNPRIVEDTRRAATLYTVQLGLNLLFMPLFFGMGRPIEALLDITTLTGCVGYLAYIWNKVDQVSAYCMAPYVAWLGFATYLTAGTGHLNGWTTKLQPETKKSD</sequence>
<protein>
    <recommendedName>
        <fullName evidence="10">TspO/MBR family protein</fullName>
    </recommendedName>
</protein>
<feature type="transmembrane region" description="Helical" evidence="7">
    <location>
        <begin position="12"/>
        <end position="34"/>
    </location>
</feature>
<feature type="transmembrane region" description="Helical" evidence="7">
    <location>
        <begin position="117"/>
        <end position="135"/>
    </location>
</feature>
<dbReference type="Pfam" id="PF03073">
    <property type="entry name" value="TspO_MBR"/>
    <property type="match status" value="1"/>
</dbReference>
<evidence type="ECO:0008006" key="10">
    <source>
        <dbReference type="Google" id="ProtNLM"/>
    </source>
</evidence>
<dbReference type="HOGENOM" id="CLU_091805_0_0_1"/>
<proteinExistence type="inferred from homology"/>
<dbReference type="InterPro" id="IPR038330">
    <property type="entry name" value="TspO/MBR-related_sf"/>
</dbReference>
<dbReference type="AlphaFoldDB" id="W2S6T8"/>
<keyword evidence="5 7" id="KW-0472">Membrane</keyword>
<dbReference type="InParanoid" id="W2S6T8"/>
<evidence type="ECO:0000256" key="6">
    <source>
        <dbReference type="SAM" id="MobiDB-lite"/>
    </source>
</evidence>
<evidence type="ECO:0000256" key="3">
    <source>
        <dbReference type="ARBA" id="ARBA00022692"/>
    </source>
</evidence>
<accession>W2S6T8</accession>
<keyword evidence="9" id="KW-1185">Reference proteome</keyword>
<dbReference type="RefSeq" id="XP_008713484.1">
    <property type="nucleotide sequence ID" value="XM_008715262.1"/>
</dbReference>
<feature type="transmembrane region" description="Helical" evidence="7">
    <location>
        <begin position="76"/>
        <end position="97"/>
    </location>
</feature>
<dbReference type="PANTHER" id="PTHR10057:SF0">
    <property type="entry name" value="TRANSLOCATOR PROTEIN"/>
    <property type="match status" value="1"/>
</dbReference>
<dbReference type="CDD" id="cd15904">
    <property type="entry name" value="TSPO_MBR"/>
    <property type="match status" value="1"/>
</dbReference>
<evidence type="ECO:0000256" key="2">
    <source>
        <dbReference type="ARBA" id="ARBA00007524"/>
    </source>
</evidence>
<keyword evidence="4 7" id="KW-1133">Transmembrane helix</keyword>
<evidence type="ECO:0000256" key="7">
    <source>
        <dbReference type="SAM" id="Phobius"/>
    </source>
</evidence>
<feature type="transmembrane region" description="Helical" evidence="7">
    <location>
        <begin position="166"/>
        <end position="186"/>
    </location>
</feature>
<feature type="transmembrane region" description="Helical" evidence="7">
    <location>
        <begin position="142"/>
        <end position="160"/>
    </location>
</feature>
<dbReference type="PANTHER" id="PTHR10057">
    <property type="entry name" value="PERIPHERAL-TYPE BENZODIAZEPINE RECEPTOR"/>
    <property type="match status" value="1"/>
</dbReference>
<dbReference type="VEuPathDB" id="FungiDB:HMPREF1541_10591"/>
<keyword evidence="3 7" id="KW-0812">Transmembrane</keyword>
<dbReference type="InterPro" id="IPR004307">
    <property type="entry name" value="TspO_MBR"/>
</dbReference>
<gene>
    <name evidence="8" type="ORF">HMPREF1541_10591</name>
</gene>
<evidence type="ECO:0000256" key="4">
    <source>
        <dbReference type="ARBA" id="ARBA00022989"/>
    </source>
</evidence>
<dbReference type="FunFam" id="1.20.1260.100:FF:000001">
    <property type="entry name" value="translocator protein 2"/>
    <property type="match status" value="1"/>
</dbReference>